<reference evidence="9" key="1">
    <citation type="journal article" date="2021" name="PeerJ">
        <title>Extensive microbial diversity within the chicken gut microbiome revealed by metagenomics and culture.</title>
        <authorList>
            <person name="Gilroy R."/>
            <person name="Ravi A."/>
            <person name="Getino M."/>
            <person name="Pursley I."/>
            <person name="Horton D.L."/>
            <person name="Alikhan N.F."/>
            <person name="Baker D."/>
            <person name="Gharbi K."/>
            <person name="Hall N."/>
            <person name="Watson M."/>
            <person name="Adriaenssens E.M."/>
            <person name="Foster-Nyarko E."/>
            <person name="Jarju S."/>
            <person name="Secka A."/>
            <person name="Antonio M."/>
            <person name="Oren A."/>
            <person name="Chaudhuri R.R."/>
            <person name="La Ragione R."/>
            <person name="Hildebrand F."/>
            <person name="Pallen M.J."/>
        </authorList>
    </citation>
    <scope>NUCLEOTIDE SEQUENCE</scope>
    <source>
        <strain evidence="9">CHK169-2315</strain>
    </source>
</reference>
<dbReference type="HAMAP" id="MF_00227">
    <property type="entry name" value="RNase_P"/>
    <property type="match status" value="1"/>
</dbReference>
<keyword evidence="5 7" id="KW-0378">Hydrolase</keyword>
<dbReference type="PROSITE" id="PS00648">
    <property type="entry name" value="RIBONUCLEASE_P"/>
    <property type="match status" value="1"/>
</dbReference>
<evidence type="ECO:0000256" key="3">
    <source>
        <dbReference type="ARBA" id="ARBA00022722"/>
    </source>
</evidence>
<dbReference type="Proteomes" id="UP000823937">
    <property type="component" value="Unassembled WGS sequence"/>
</dbReference>
<dbReference type="AlphaFoldDB" id="A0A9D1TK53"/>
<organism evidence="9 10">
    <name type="scientific">Candidatus Pseudogracilibacillus intestinigallinarum</name>
    <dbReference type="NCBI Taxonomy" id="2838742"/>
    <lineage>
        <taxon>Bacteria</taxon>
        <taxon>Bacillati</taxon>
        <taxon>Bacillota</taxon>
        <taxon>Bacilli</taxon>
        <taxon>Bacillales</taxon>
        <taxon>Bacillaceae</taxon>
        <taxon>Pseudogracilibacillus</taxon>
    </lineage>
</organism>
<keyword evidence="6 7" id="KW-0694">RNA-binding</keyword>
<dbReference type="GO" id="GO:0004526">
    <property type="term" value="F:ribonuclease P activity"/>
    <property type="evidence" value="ECO:0007669"/>
    <property type="project" value="UniProtKB-UniRule"/>
</dbReference>
<sequence length="113" mass="13435">MKKAYRIKKNNEFQQIFKTGKSFANRELVIYYKRKEDQEHFRIGISVGKKIGNAVTRNRVKRCVREAFIQLEPSVKNDVDIIIIARKPVVNMDCSDIKRSIEHLLRKQRLFLK</sequence>
<keyword evidence="3 7" id="KW-0540">Nuclease</keyword>
<keyword evidence="4 7" id="KW-0255">Endonuclease</keyword>
<dbReference type="InterPro" id="IPR014721">
    <property type="entry name" value="Ribsml_uS5_D2-typ_fold_subgr"/>
</dbReference>
<dbReference type="GO" id="GO:0001682">
    <property type="term" value="P:tRNA 5'-leader removal"/>
    <property type="evidence" value="ECO:0007669"/>
    <property type="project" value="UniProtKB-UniRule"/>
</dbReference>
<name>A0A9D1TK53_9BACI</name>
<dbReference type="GO" id="GO:0000049">
    <property type="term" value="F:tRNA binding"/>
    <property type="evidence" value="ECO:0007669"/>
    <property type="project" value="UniProtKB-UniRule"/>
</dbReference>
<comment type="subunit">
    <text evidence="7">Consists of a catalytic RNA component (M1 or rnpB) and a protein subunit.</text>
</comment>
<keyword evidence="2 7" id="KW-0819">tRNA processing</keyword>
<comment type="function">
    <text evidence="1 7">RNaseP catalyzes the removal of the 5'-leader sequence from pre-tRNA to produce the mature 5'-terminus. It can also cleave other RNA substrates such as 4.5S RNA. The protein component plays an auxiliary but essential role in vivo by binding to the 5'-leader sequence and broadening the substrate specificity of the ribozyme.</text>
</comment>
<dbReference type="PANTHER" id="PTHR33992">
    <property type="entry name" value="RIBONUCLEASE P PROTEIN COMPONENT"/>
    <property type="match status" value="1"/>
</dbReference>
<dbReference type="InterPro" id="IPR000100">
    <property type="entry name" value="RNase_P"/>
</dbReference>
<evidence type="ECO:0000256" key="5">
    <source>
        <dbReference type="ARBA" id="ARBA00022801"/>
    </source>
</evidence>
<dbReference type="Pfam" id="PF00825">
    <property type="entry name" value="Ribonuclease_P"/>
    <property type="match status" value="1"/>
</dbReference>
<evidence type="ECO:0000256" key="4">
    <source>
        <dbReference type="ARBA" id="ARBA00022759"/>
    </source>
</evidence>
<protein>
    <recommendedName>
        <fullName evidence="7 8">Ribonuclease P protein component</fullName>
        <shortName evidence="7">RNase P protein</shortName>
        <shortName evidence="7">RNaseP protein</shortName>
        <ecNumber evidence="7 8">3.1.26.5</ecNumber>
    </recommendedName>
    <alternativeName>
        <fullName evidence="7">Protein C5</fullName>
    </alternativeName>
</protein>
<proteinExistence type="inferred from homology"/>
<evidence type="ECO:0000313" key="10">
    <source>
        <dbReference type="Proteomes" id="UP000823937"/>
    </source>
</evidence>
<dbReference type="FunFam" id="3.30.230.10:FF:000021">
    <property type="entry name" value="Ribonuclease P protein component"/>
    <property type="match status" value="1"/>
</dbReference>
<accession>A0A9D1TK53</accession>
<evidence type="ECO:0000256" key="7">
    <source>
        <dbReference type="HAMAP-Rule" id="MF_00227"/>
    </source>
</evidence>
<dbReference type="GO" id="GO:0030677">
    <property type="term" value="C:ribonuclease P complex"/>
    <property type="evidence" value="ECO:0007669"/>
    <property type="project" value="TreeGrafter"/>
</dbReference>
<gene>
    <name evidence="7 9" type="primary">rnpA</name>
    <name evidence="9" type="ORF">H9895_07440</name>
</gene>
<comment type="caution">
    <text evidence="9">The sequence shown here is derived from an EMBL/GenBank/DDBJ whole genome shotgun (WGS) entry which is preliminary data.</text>
</comment>
<evidence type="ECO:0000313" key="9">
    <source>
        <dbReference type="EMBL" id="HIV74890.1"/>
    </source>
</evidence>
<dbReference type="InterPro" id="IPR020568">
    <property type="entry name" value="Ribosomal_Su5_D2-typ_SF"/>
</dbReference>
<dbReference type="NCBIfam" id="TIGR00188">
    <property type="entry name" value="rnpA"/>
    <property type="match status" value="1"/>
</dbReference>
<dbReference type="EMBL" id="DXHX01000117">
    <property type="protein sequence ID" value="HIV74890.1"/>
    <property type="molecule type" value="Genomic_DNA"/>
</dbReference>
<comment type="catalytic activity">
    <reaction evidence="7">
        <text>Endonucleolytic cleavage of RNA, removing 5'-extranucleotides from tRNA precursor.</text>
        <dbReference type="EC" id="3.1.26.5"/>
    </reaction>
</comment>
<evidence type="ECO:0000256" key="1">
    <source>
        <dbReference type="ARBA" id="ARBA00002663"/>
    </source>
</evidence>
<evidence type="ECO:0000256" key="6">
    <source>
        <dbReference type="ARBA" id="ARBA00022884"/>
    </source>
</evidence>
<comment type="similarity">
    <text evidence="7">Belongs to the RnpA family.</text>
</comment>
<dbReference type="SUPFAM" id="SSF54211">
    <property type="entry name" value="Ribosomal protein S5 domain 2-like"/>
    <property type="match status" value="1"/>
</dbReference>
<dbReference type="Gene3D" id="3.30.230.10">
    <property type="match status" value="1"/>
</dbReference>
<dbReference type="InterPro" id="IPR020539">
    <property type="entry name" value="RNase_P_CS"/>
</dbReference>
<dbReference type="GO" id="GO:0042781">
    <property type="term" value="F:3'-tRNA processing endoribonuclease activity"/>
    <property type="evidence" value="ECO:0007669"/>
    <property type="project" value="TreeGrafter"/>
</dbReference>
<reference evidence="9" key="2">
    <citation type="submission" date="2021-04" db="EMBL/GenBank/DDBJ databases">
        <authorList>
            <person name="Gilroy R."/>
        </authorList>
    </citation>
    <scope>NUCLEOTIDE SEQUENCE</scope>
    <source>
        <strain evidence="9">CHK169-2315</strain>
    </source>
</reference>
<dbReference type="EC" id="3.1.26.5" evidence="7 8"/>
<evidence type="ECO:0000256" key="2">
    <source>
        <dbReference type="ARBA" id="ARBA00022694"/>
    </source>
</evidence>
<dbReference type="PANTHER" id="PTHR33992:SF1">
    <property type="entry name" value="RIBONUCLEASE P PROTEIN COMPONENT"/>
    <property type="match status" value="1"/>
</dbReference>
<evidence type="ECO:0000256" key="8">
    <source>
        <dbReference type="NCBIfam" id="TIGR00188"/>
    </source>
</evidence>